<protein>
    <submittedName>
        <fullName evidence="1">Uncharacterized protein</fullName>
    </submittedName>
</protein>
<dbReference type="EMBL" id="JBGNUJ010000011">
    <property type="protein sequence ID" value="KAL3953952.1"/>
    <property type="molecule type" value="Genomic_DNA"/>
</dbReference>
<proteinExistence type="predicted"/>
<sequence>MGGASMLLVISGFESAVWQTRNSGRPTDCVCFTTPQDQQCLGAEESLPQLHRSALPIHSPAARHAVTIQCRCVDARRGDTALGSLSWAAYSPSYSVPLPAAACTTVRSLALEDWDWISSVLHGKLGVSYRRRTWAAALGMANSDPNWPSRSPPASQVGESCPGDRGAADPGTWGPLEAPATPPPVWPHDGLIARPARRCGGTNIVQTPYTATRTGEGVASSSRLSTIDRKRAASRRRWRCAVITTNPEDPCHAEPRSRPGAFRLRPSFARQLPVAVGRAPKWSMAASCPRL</sequence>
<dbReference type="Proteomes" id="UP001638806">
    <property type="component" value="Unassembled WGS sequence"/>
</dbReference>
<organism evidence="1 2">
    <name type="scientific">Purpureocillium lilacinum</name>
    <name type="common">Paecilomyces lilacinus</name>
    <dbReference type="NCBI Taxonomy" id="33203"/>
    <lineage>
        <taxon>Eukaryota</taxon>
        <taxon>Fungi</taxon>
        <taxon>Dikarya</taxon>
        <taxon>Ascomycota</taxon>
        <taxon>Pezizomycotina</taxon>
        <taxon>Sordariomycetes</taxon>
        <taxon>Hypocreomycetidae</taxon>
        <taxon>Hypocreales</taxon>
        <taxon>Ophiocordycipitaceae</taxon>
        <taxon>Purpureocillium</taxon>
    </lineage>
</organism>
<reference evidence="1" key="1">
    <citation type="submission" date="2024-12" db="EMBL/GenBank/DDBJ databases">
        <title>Comparative genomics and development of molecular markers within Purpureocillium lilacinum and among Purpureocillium species.</title>
        <authorList>
            <person name="Yeh Z.-Y."/>
            <person name="Ni N.-T."/>
            <person name="Lo P.-H."/>
            <person name="Mushyakhwo K."/>
            <person name="Lin C.-F."/>
            <person name="Nai Y.-S."/>
        </authorList>
    </citation>
    <scope>NUCLEOTIDE SEQUENCE</scope>
    <source>
        <strain evidence="1">NCHU-NPUST-175</strain>
    </source>
</reference>
<keyword evidence="2" id="KW-1185">Reference proteome</keyword>
<gene>
    <name evidence="1" type="ORF">ACCO45_011908</name>
</gene>
<name>A0ACC4DCR8_PURLI</name>
<accession>A0ACC4DCR8</accession>
<evidence type="ECO:0000313" key="2">
    <source>
        <dbReference type="Proteomes" id="UP001638806"/>
    </source>
</evidence>
<evidence type="ECO:0000313" key="1">
    <source>
        <dbReference type="EMBL" id="KAL3953952.1"/>
    </source>
</evidence>
<comment type="caution">
    <text evidence="1">The sequence shown here is derived from an EMBL/GenBank/DDBJ whole genome shotgun (WGS) entry which is preliminary data.</text>
</comment>